<evidence type="ECO:0000313" key="1">
    <source>
        <dbReference type="EMBL" id="ADO98433.1"/>
    </source>
</evidence>
<accession>E3SLT5</accession>
<dbReference type="OrthoDB" id="20119at10239"/>
<reference evidence="1 2" key="1">
    <citation type="journal article" date="2010" name="Environ. Microbiol.">
        <title>Genomic analysis of oceanic cyanobacterial myoviruses compared with T4-like myoviruses from diverse hosts and environments.</title>
        <authorList>
            <person name="Sullivan M.B."/>
            <person name="Huang K.H."/>
            <person name="Ignacio-Espinoza J.C."/>
            <person name="Berlin A.M."/>
            <person name="Kelly L."/>
            <person name="Weigele P.R."/>
            <person name="DeFrancesco A.S."/>
            <person name="Kern S.E."/>
            <person name="Thompson L.R."/>
            <person name="Young S."/>
            <person name="Yandava C."/>
            <person name="Fu R."/>
            <person name="Krastins B."/>
            <person name="Chase M."/>
            <person name="Sarracino D."/>
            <person name="Osburne M.S."/>
            <person name="Henn M.R."/>
            <person name="Chisholm S.W."/>
        </authorList>
    </citation>
    <scope>NUCLEOTIDE SEQUENCE [LARGE SCALE GENOMIC DNA]</scope>
    <source>
        <strain evidence="1">9303-10a</strain>
    </source>
</reference>
<dbReference type="Proteomes" id="UP000006528">
    <property type="component" value="Segment"/>
</dbReference>
<organism evidence="1 2">
    <name type="scientific">Prochlorococcus phage P-RSM4</name>
    <dbReference type="NCBI Taxonomy" id="444862"/>
    <lineage>
        <taxon>Viruses</taxon>
        <taxon>Duplodnaviria</taxon>
        <taxon>Heunggongvirae</taxon>
        <taxon>Uroviricota</taxon>
        <taxon>Caudoviricetes</taxon>
        <taxon>Pantevenvirales</taxon>
        <taxon>Kyanoviridae</taxon>
        <taxon>Thaumasvirus</taxon>
        <taxon>Thaumasvirus stim4</taxon>
    </lineage>
</organism>
<gene>
    <name evidence="1" type="ORF">PRSM4_049</name>
</gene>
<proteinExistence type="predicted"/>
<dbReference type="RefSeq" id="YP_004323178.1">
    <property type="nucleotide sequence ID" value="NC_015283.1"/>
</dbReference>
<name>E3SLT5_9CAUD</name>
<evidence type="ECO:0000313" key="2">
    <source>
        <dbReference type="Proteomes" id="UP000006528"/>
    </source>
</evidence>
<sequence>MGNWTEVAMIHYKDWSLIQLKHLAIAPLLVEEPPLERGKFGYDKNGRMENLSEEGQVPNSLARYNHPKYKKLYKGVQSKIETILGEKLYPTYYFDRFYFKGQELKKHHDRPACEISVSMNISTNATTPWPIYFELPNGDVKELYTNHGDAVLYKGMELEHWREPLKGTPKVYYHQIFMHFVRADGYHVEYAYDTKC</sequence>
<dbReference type="GeneID" id="10327676"/>
<protein>
    <submittedName>
        <fullName evidence="1">Ferrochelatase</fullName>
    </submittedName>
</protein>
<dbReference type="KEGG" id="vg:10327676"/>
<dbReference type="EMBL" id="GU071099">
    <property type="protein sequence ID" value="ADO98433.1"/>
    <property type="molecule type" value="Genomic_DNA"/>
</dbReference>